<dbReference type="EC" id="3.1.1.29" evidence="1"/>
<name>A0AAF0EZZ0_9BASI</name>
<gene>
    <name evidence="4" type="ORF">MJAP1_001113</name>
</gene>
<proteinExistence type="predicted"/>
<sequence>MSAVPPLVMQLIVDRALIKEHGWTIGPMMAQAAHATAAVLAQTWDREDTQAYISPTQLASMHKIVLQTPKNVPLDRLAAQLAEASATDALPPHYLWVEQPENLPTCLAIAPNRKPEALTRILKKCTLLRD</sequence>
<dbReference type="Pfam" id="PF01981">
    <property type="entry name" value="PTH2"/>
    <property type="match status" value="1"/>
</dbReference>
<protein>
    <recommendedName>
        <fullName evidence="1">peptidyl-tRNA hydrolase</fullName>
        <ecNumber evidence="1">3.1.1.29</ecNumber>
    </recommendedName>
</protein>
<dbReference type="GeneID" id="85224762"/>
<dbReference type="GO" id="GO:0004045">
    <property type="term" value="F:peptidyl-tRNA hydrolase activity"/>
    <property type="evidence" value="ECO:0007669"/>
    <property type="project" value="UniProtKB-EC"/>
</dbReference>
<evidence type="ECO:0000256" key="1">
    <source>
        <dbReference type="ARBA" id="ARBA00013260"/>
    </source>
</evidence>
<keyword evidence="5" id="KW-1185">Reference proteome</keyword>
<dbReference type="PANTHER" id="PTHR46194">
    <property type="entry name" value="PEPTIDYL-TRNA HYDROLASE PTRHD1-RELATED"/>
    <property type="match status" value="1"/>
</dbReference>
<dbReference type="RefSeq" id="XP_060121062.1">
    <property type="nucleotide sequence ID" value="XM_060265079.1"/>
</dbReference>
<evidence type="ECO:0000256" key="3">
    <source>
        <dbReference type="ARBA" id="ARBA00048707"/>
    </source>
</evidence>
<evidence type="ECO:0000256" key="2">
    <source>
        <dbReference type="ARBA" id="ARBA00022801"/>
    </source>
</evidence>
<dbReference type="InterPro" id="IPR023476">
    <property type="entry name" value="Pep_tRNA_hydro_II_dom_sf"/>
</dbReference>
<dbReference type="PANTHER" id="PTHR46194:SF1">
    <property type="entry name" value="PEPTIDYL-TRNA HYDROLASE PTRHD1-RELATED"/>
    <property type="match status" value="1"/>
</dbReference>
<dbReference type="InterPro" id="IPR042237">
    <property type="entry name" value="PTRHD1"/>
</dbReference>
<dbReference type="Gene3D" id="3.40.1490.10">
    <property type="entry name" value="Bit1"/>
    <property type="match status" value="1"/>
</dbReference>
<organism evidence="4 5">
    <name type="scientific">Malassezia japonica</name>
    <dbReference type="NCBI Taxonomy" id="223818"/>
    <lineage>
        <taxon>Eukaryota</taxon>
        <taxon>Fungi</taxon>
        <taxon>Dikarya</taxon>
        <taxon>Basidiomycota</taxon>
        <taxon>Ustilaginomycotina</taxon>
        <taxon>Malasseziomycetes</taxon>
        <taxon>Malasseziales</taxon>
        <taxon>Malasseziaceae</taxon>
        <taxon>Malassezia</taxon>
    </lineage>
</organism>
<reference evidence="4" key="1">
    <citation type="submission" date="2023-03" db="EMBL/GenBank/DDBJ databases">
        <title>Mating type loci evolution in Malassezia.</title>
        <authorList>
            <person name="Coelho M.A."/>
        </authorList>
    </citation>
    <scope>NUCLEOTIDE SEQUENCE</scope>
    <source>
        <strain evidence="4">CBS 9431</strain>
    </source>
</reference>
<dbReference type="SUPFAM" id="SSF102462">
    <property type="entry name" value="Peptidyl-tRNA hydrolase II"/>
    <property type="match status" value="1"/>
</dbReference>
<comment type="catalytic activity">
    <reaction evidence="3">
        <text>an N-acyl-L-alpha-aminoacyl-tRNA + H2O = an N-acyl-L-amino acid + a tRNA + H(+)</text>
        <dbReference type="Rhea" id="RHEA:54448"/>
        <dbReference type="Rhea" id="RHEA-COMP:10123"/>
        <dbReference type="Rhea" id="RHEA-COMP:13883"/>
        <dbReference type="ChEBI" id="CHEBI:15377"/>
        <dbReference type="ChEBI" id="CHEBI:15378"/>
        <dbReference type="ChEBI" id="CHEBI:59874"/>
        <dbReference type="ChEBI" id="CHEBI:78442"/>
        <dbReference type="ChEBI" id="CHEBI:138191"/>
        <dbReference type="EC" id="3.1.1.29"/>
    </reaction>
</comment>
<evidence type="ECO:0000313" key="5">
    <source>
        <dbReference type="Proteomes" id="UP001217754"/>
    </source>
</evidence>
<dbReference type="AlphaFoldDB" id="A0AAF0EZZ0"/>
<dbReference type="Proteomes" id="UP001217754">
    <property type="component" value="Chromosome 1"/>
</dbReference>
<dbReference type="InterPro" id="IPR002833">
    <property type="entry name" value="PTH2"/>
</dbReference>
<keyword evidence="2" id="KW-0378">Hydrolase</keyword>
<dbReference type="EMBL" id="CP119958">
    <property type="protein sequence ID" value="WFD38165.1"/>
    <property type="molecule type" value="Genomic_DNA"/>
</dbReference>
<evidence type="ECO:0000313" key="4">
    <source>
        <dbReference type="EMBL" id="WFD38165.1"/>
    </source>
</evidence>
<accession>A0AAF0EZZ0</accession>